<dbReference type="InterPro" id="IPR051932">
    <property type="entry name" value="Bact_StressResp_Reg"/>
</dbReference>
<dbReference type="Gene3D" id="3.30.750.24">
    <property type="entry name" value="STAS domain"/>
    <property type="match status" value="1"/>
</dbReference>
<dbReference type="Pfam" id="PF01740">
    <property type="entry name" value="STAS"/>
    <property type="match status" value="1"/>
</dbReference>
<dbReference type="PROSITE" id="PS50801">
    <property type="entry name" value="STAS"/>
    <property type="match status" value="1"/>
</dbReference>
<dbReference type="KEGG" id="maes:Ga0123461_0071"/>
<dbReference type="OrthoDB" id="9797171at2"/>
<reference evidence="2 3" key="1">
    <citation type="submission" date="2016-12" db="EMBL/GenBank/DDBJ databases">
        <title>Isolation and genomic insights into novel planktonic Zetaproteobacteria from stratified waters of the Chesapeake Bay.</title>
        <authorList>
            <person name="McAllister S.M."/>
            <person name="Kato S."/>
            <person name="Chan C.S."/>
            <person name="Chiu B.K."/>
            <person name="Field E.K."/>
        </authorList>
    </citation>
    <scope>NUCLEOTIDE SEQUENCE [LARGE SCALE GENOMIC DNA]</scope>
    <source>
        <strain evidence="2 3">CP-5</strain>
    </source>
</reference>
<dbReference type="CDD" id="cd07041">
    <property type="entry name" value="STAS_RsbR_RsbS_like"/>
    <property type="match status" value="1"/>
</dbReference>
<dbReference type="SUPFAM" id="SSF52091">
    <property type="entry name" value="SpoIIaa-like"/>
    <property type="match status" value="1"/>
</dbReference>
<dbReference type="InterPro" id="IPR036513">
    <property type="entry name" value="STAS_dom_sf"/>
</dbReference>
<dbReference type="AlphaFoldDB" id="A0A2K8L0T5"/>
<dbReference type="PANTHER" id="PTHR33745">
    <property type="entry name" value="RSBT ANTAGONIST PROTEIN RSBS-RELATED"/>
    <property type="match status" value="1"/>
</dbReference>
<evidence type="ECO:0000313" key="2">
    <source>
        <dbReference type="EMBL" id="ATX78524.1"/>
    </source>
</evidence>
<sequence length="115" mass="12678">MSAIAILKLRDVLLVSIPSEPDDMLINELQEEVLNALQRKKAKGVILDLSTVDIVDSFFARTIIDTMQMINLMGGRTILVGMLPSVAITATQLGLTFENIETCLDVDTAFLRLDQ</sequence>
<dbReference type="EMBL" id="CP018799">
    <property type="protein sequence ID" value="ATX78524.1"/>
    <property type="molecule type" value="Genomic_DNA"/>
</dbReference>
<dbReference type="RefSeq" id="WP_100276524.1">
    <property type="nucleotide sequence ID" value="NZ_CP018799.1"/>
</dbReference>
<accession>A0A2K8L0T5</accession>
<evidence type="ECO:0000259" key="1">
    <source>
        <dbReference type="PROSITE" id="PS50801"/>
    </source>
</evidence>
<keyword evidence="3" id="KW-1185">Reference proteome</keyword>
<dbReference type="InterPro" id="IPR002645">
    <property type="entry name" value="STAS_dom"/>
</dbReference>
<protein>
    <submittedName>
        <fullName evidence="2">RsbT antagonist protein RsbS</fullName>
    </submittedName>
</protein>
<dbReference type="Proteomes" id="UP000231701">
    <property type="component" value="Chromosome"/>
</dbReference>
<organism evidence="2 3">
    <name type="scientific">Mariprofundus aestuarium</name>
    <dbReference type="NCBI Taxonomy" id="1921086"/>
    <lineage>
        <taxon>Bacteria</taxon>
        <taxon>Pseudomonadati</taxon>
        <taxon>Pseudomonadota</taxon>
        <taxon>Candidatius Mariprofundia</taxon>
        <taxon>Mariprofundales</taxon>
        <taxon>Mariprofundaceae</taxon>
        <taxon>Mariprofundus</taxon>
    </lineage>
</organism>
<name>A0A2K8L0T5_MARES</name>
<gene>
    <name evidence="2" type="ORF">Ga0123461_0071</name>
</gene>
<evidence type="ECO:0000313" key="3">
    <source>
        <dbReference type="Proteomes" id="UP000231701"/>
    </source>
</evidence>
<dbReference type="PANTHER" id="PTHR33745:SF1">
    <property type="entry name" value="RSBT ANTAGONIST PROTEIN RSBS"/>
    <property type="match status" value="1"/>
</dbReference>
<proteinExistence type="predicted"/>
<feature type="domain" description="STAS" evidence="1">
    <location>
        <begin position="2"/>
        <end position="113"/>
    </location>
</feature>